<dbReference type="RefSeq" id="WP_184882825.1">
    <property type="nucleotide sequence ID" value="NZ_BOOV01000005.1"/>
</dbReference>
<evidence type="ECO:0000313" key="3">
    <source>
        <dbReference type="Proteomes" id="UP000542210"/>
    </source>
</evidence>
<protein>
    <submittedName>
        <fullName evidence="2">Uncharacterized protein</fullName>
    </submittedName>
</protein>
<comment type="caution">
    <text evidence="2">The sequence shown here is derived from an EMBL/GenBank/DDBJ whole genome shotgun (WGS) entry which is preliminary data.</text>
</comment>
<dbReference type="Proteomes" id="UP000542210">
    <property type="component" value="Unassembled WGS sequence"/>
</dbReference>
<reference evidence="2 3" key="1">
    <citation type="submission" date="2020-08" db="EMBL/GenBank/DDBJ databases">
        <title>Sequencing the genomes of 1000 actinobacteria strains.</title>
        <authorList>
            <person name="Klenk H.-P."/>
        </authorList>
    </citation>
    <scope>NUCLEOTIDE SEQUENCE [LARGE SCALE GENOMIC DNA]</scope>
    <source>
        <strain evidence="2 3">DSM 45784</strain>
    </source>
</reference>
<sequence length="535" mass="59468">MTVRRTWEARGMSGEGIHPLMECRRRSATLRGKGYSYDQIAEVFSMYHDVSPLRLYRYAYGLTAAEAAARYNDVDPAGTAALRESRLYEFEYWPRHGIRPSARAIALFAHVYRTSARRLVTDAVYASYTPADRDLIDRTDHGSHPSHRPLRAPATPARHVTMSQEAARPMAPVLTPKDCAALLRALAAEEADVKRRDLLFELTLAFGGAPALVLLRHLSPPEKDRLASAVRASTRVDAATVDVIEKLTARCRRLDDDFGPETVLPIVDGQRSLVADFLSNEVLPPGLRDRLTRTYAELSQLAGWLHHDLLDHAGARLRYQEGLTAAHQIADRTLIAYLHTCLANLSRYQGHIGQALDHIYAAEGWVRHSPSPLLRSVHAVDLARILAVHGSARDSAQALGLSLHFAEQPRTEADPSYLYWWSAKGVERHTAACTLAWGRPDDAIHTAERALAGEMRRPARGRTLLEYAEALIQKREIPAAADKIREAAQITVGHSSGRLADSIREARAHLHPWSGNKHIRTLDEQLHSLGITTTP</sequence>
<name>A0A7W7GAX1_9ACTN</name>
<dbReference type="AlphaFoldDB" id="A0A7W7GAX1"/>
<gene>
    <name evidence="2" type="ORF">BJ982_004361</name>
</gene>
<proteinExistence type="predicted"/>
<accession>A0A7W7GAX1</accession>
<dbReference type="EMBL" id="JACHND010000001">
    <property type="protein sequence ID" value="MBB4702817.1"/>
    <property type="molecule type" value="Genomic_DNA"/>
</dbReference>
<feature type="region of interest" description="Disordered" evidence="1">
    <location>
        <begin position="135"/>
        <end position="162"/>
    </location>
</feature>
<organism evidence="2 3">
    <name type="scientific">Sphaerisporangium siamense</name>
    <dbReference type="NCBI Taxonomy" id="795645"/>
    <lineage>
        <taxon>Bacteria</taxon>
        <taxon>Bacillati</taxon>
        <taxon>Actinomycetota</taxon>
        <taxon>Actinomycetes</taxon>
        <taxon>Streptosporangiales</taxon>
        <taxon>Streptosporangiaceae</taxon>
        <taxon>Sphaerisporangium</taxon>
    </lineage>
</organism>
<evidence type="ECO:0000256" key="1">
    <source>
        <dbReference type="SAM" id="MobiDB-lite"/>
    </source>
</evidence>
<keyword evidence="3" id="KW-1185">Reference proteome</keyword>
<evidence type="ECO:0000313" key="2">
    <source>
        <dbReference type="EMBL" id="MBB4702817.1"/>
    </source>
</evidence>